<sequence>MHEQAKRQLWQGRIDSETDFDSFRFHQAIDCVEPEDDVKPHALAIVGFECEEGVRRNEGRLGAKHAPDEIRKTLASLPYHFEQDQQLADTGNIVCVGKNLEQAQQELGNHVEHLLRKSASPIILGGGHETLYGHYLGMRQFIGPDKTLGLINIDAHFDIREADAPSSGTMFRQILENDVHAGYLVLGIQSFGNTKALFKQADKLGCQYILAENLSTDPLTKTVIDEFCDRYDYVLLTLCTDSIAAQAAPGVSAPAPFGLDPLLVRNLISYITRKANIRSFDISEVNPLLDENGRTVKLAAYLVAEAMDGFADKVMEKE</sequence>
<evidence type="ECO:0000256" key="4">
    <source>
        <dbReference type="ARBA" id="ARBA00023211"/>
    </source>
</evidence>
<keyword evidence="1 5" id="KW-0479">Metal-binding</keyword>
<dbReference type="InterPro" id="IPR006035">
    <property type="entry name" value="Ureohydrolase"/>
</dbReference>
<protein>
    <recommendedName>
        <fullName evidence="5 6">Formimidoylglutamase</fullName>
        <ecNumber evidence="5 6">3.5.3.8</ecNumber>
    </recommendedName>
    <alternativeName>
        <fullName evidence="5">Formiminoglutamase</fullName>
    </alternativeName>
    <alternativeName>
        <fullName evidence="5">Formiminoglutamate hydrolase</fullName>
    </alternativeName>
</protein>
<dbReference type="AlphaFoldDB" id="A0A0U2XP97"/>
<evidence type="ECO:0000256" key="6">
    <source>
        <dbReference type="NCBIfam" id="TIGR01227"/>
    </source>
</evidence>
<dbReference type="STRING" id="200991.AUC31_06605"/>
<feature type="binding site" evidence="5">
    <location>
        <position position="241"/>
    </location>
    <ligand>
        <name>Mn(2+)</name>
        <dbReference type="ChEBI" id="CHEBI:29035"/>
        <label>2</label>
    </ligand>
</feature>
<gene>
    <name evidence="5" type="primary">hutG</name>
    <name evidence="8" type="ORF">AUC31_06605</name>
</gene>
<dbReference type="GO" id="GO:0030145">
    <property type="term" value="F:manganese ion binding"/>
    <property type="evidence" value="ECO:0007669"/>
    <property type="project" value="UniProtKB-UniRule"/>
</dbReference>
<dbReference type="PANTHER" id="PTHR11358:SF35">
    <property type="entry name" value="FORMIMIDOYLGLUTAMASE"/>
    <property type="match status" value="1"/>
</dbReference>
<dbReference type="GO" id="GO:0033389">
    <property type="term" value="P:putrescine biosynthetic process from arginine, via agmatine"/>
    <property type="evidence" value="ECO:0007669"/>
    <property type="project" value="TreeGrafter"/>
</dbReference>
<dbReference type="OrthoDB" id="9788689at2"/>
<name>A0A0U2XP97_9BACL</name>
<evidence type="ECO:0000256" key="2">
    <source>
        <dbReference type="ARBA" id="ARBA00022801"/>
    </source>
</evidence>
<feature type="binding site" evidence="5">
    <location>
        <position position="154"/>
    </location>
    <ligand>
        <name>Mn(2+)</name>
        <dbReference type="ChEBI" id="CHEBI:29035"/>
        <label>1</label>
    </ligand>
</feature>
<feature type="binding site" evidence="5">
    <location>
        <position position="128"/>
    </location>
    <ligand>
        <name>Mn(2+)</name>
        <dbReference type="ChEBI" id="CHEBI:29035"/>
        <label>1</label>
    </ligand>
</feature>
<reference evidence="8" key="1">
    <citation type="submission" date="2016-01" db="EMBL/GenBank/DDBJ databases">
        <title>Complete genome of Planococcus rifietoensis type strain M8.</title>
        <authorList>
            <person name="See-Too W.S."/>
        </authorList>
    </citation>
    <scope>NUCLEOTIDE SEQUENCE [LARGE SCALE GENOMIC DNA]</scope>
    <source>
        <strain evidence="8">M8</strain>
    </source>
</reference>
<dbReference type="EMBL" id="CP013659">
    <property type="protein sequence ID" value="ALS74915.1"/>
    <property type="molecule type" value="Genomic_DNA"/>
</dbReference>
<keyword evidence="2 5" id="KW-0378">Hydrolase</keyword>
<accession>A0A0U2XP97</accession>
<feature type="binding site" evidence="5">
    <location>
        <position position="156"/>
    </location>
    <ligand>
        <name>Mn(2+)</name>
        <dbReference type="ChEBI" id="CHEBI:29035"/>
        <label>2</label>
    </ligand>
</feature>
<dbReference type="PROSITE" id="PS51409">
    <property type="entry name" value="ARGINASE_2"/>
    <property type="match status" value="1"/>
</dbReference>
<evidence type="ECO:0000256" key="3">
    <source>
        <dbReference type="ARBA" id="ARBA00022808"/>
    </source>
</evidence>
<dbReference type="RefSeq" id="WP_058381622.1">
    <property type="nucleotide sequence ID" value="NZ_CP013659.2"/>
</dbReference>
<organism evidence="8 9">
    <name type="scientific">Planococcus rifietoensis</name>
    <dbReference type="NCBI Taxonomy" id="200991"/>
    <lineage>
        <taxon>Bacteria</taxon>
        <taxon>Bacillati</taxon>
        <taxon>Bacillota</taxon>
        <taxon>Bacilli</taxon>
        <taxon>Bacillales</taxon>
        <taxon>Caryophanaceae</taxon>
        <taxon>Planococcus</taxon>
    </lineage>
</organism>
<dbReference type="SUPFAM" id="SSF52768">
    <property type="entry name" value="Arginase/deacetylase"/>
    <property type="match status" value="1"/>
</dbReference>
<keyword evidence="4 5" id="KW-0464">Manganese</keyword>
<dbReference type="Pfam" id="PF00491">
    <property type="entry name" value="Arginase"/>
    <property type="match status" value="1"/>
</dbReference>
<comment type="function">
    <text evidence="5">Catalyzes the conversion of N-formimidoyl-L-glutamate to L-glutamate and formamide.</text>
</comment>
<dbReference type="KEGG" id="prt:AUC31_06605"/>
<evidence type="ECO:0000313" key="9">
    <source>
        <dbReference type="Proteomes" id="UP000067683"/>
    </source>
</evidence>
<comment type="pathway">
    <text evidence="5">Amino-acid degradation; L-histidine degradation into L-glutamate; L-glutamate from N-formimidoyl-L-glutamate (hydrolase route): step 1/1.</text>
</comment>
<dbReference type="GO" id="GO:0019556">
    <property type="term" value="P:L-histidine catabolic process to glutamate and formamide"/>
    <property type="evidence" value="ECO:0007669"/>
    <property type="project" value="UniProtKB-UniRule"/>
</dbReference>
<evidence type="ECO:0000256" key="1">
    <source>
        <dbReference type="ARBA" id="ARBA00022723"/>
    </source>
</evidence>
<dbReference type="HAMAP" id="MF_00737">
    <property type="entry name" value="Formimidoylglutam"/>
    <property type="match status" value="1"/>
</dbReference>
<dbReference type="CDD" id="cd09988">
    <property type="entry name" value="Formimidoylglutamase"/>
    <property type="match status" value="1"/>
</dbReference>
<dbReference type="Proteomes" id="UP000067683">
    <property type="component" value="Chromosome"/>
</dbReference>
<dbReference type="GO" id="GO:0008783">
    <property type="term" value="F:agmatinase activity"/>
    <property type="evidence" value="ECO:0007669"/>
    <property type="project" value="TreeGrafter"/>
</dbReference>
<feature type="binding site" evidence="5">
    <location>
        <position position="158"/>
    </location>
    <ligand>
        <name>Mn(2+)</name>
        <dbReference type="ChEBI" id="CHEBI:29035"/>
        <label>1</label>
    </ligand>
</feature>
<evidence type="ECO:0000256" key="5">
    <source>
        <dbReference type="HAMAP-Rule" id="MF_00737"/>
    </source>
</evidence>
<evidence type="ECO:0000256" key="7">
    <source>
        <dbReference type="PROSITE-ProRule" id="PRU00742"/>
    </source>
</evidence>
<dbReference type="EC" id="3.5.3.8" evidence="5 6"/>
<proteinExistence type="inferred from homology"/>
<dbReference type="PANTHER" id="PTHR11358">
    <property type="entry name" value="ARGINASE/AGMATINASE"/>
    <property type="match status" value="1"/>
</dbReference>
<dbReference type="NCBIfam" id="TIGR01227">
    <property type="entry name" value="hutG"/>
    <property type="match status" value="1"/>
</dbReference>
<dbReference type="GO" id="GO:0019557">
    <property type="term" value="P:L-histidine catabolic process to glutamate and formate"/>
    <property type="evidence" value="ECO:0007669"/>
    <property type="project" value="UniProtKB-UniPathway"/>
</dbReference>
<evidence type="ECO:0000313" key="8">
    <source>
        <dbReference type="EMBL" id="ALS74915.1"/>
    </source>
</evidence>
<dbReference type="UniPathway" id="UPA00379">
    <property type="reaction ID" value="UER00552"/>
</dbReference>
<dbReference type="InterPro" id="IPR023696">
    <property type="entry name" value="Ureohydrolase_dom_sf"/>
</dbReference>
<dbReference type="GO" id="GO:0050415">
    <property type="term" value="F:formimidoylglutamase activity"/>
    <property type="evidence" value="ECO:0007669"/>
    <property type="project" value="UniProtKB-UniRule"/>
</dbReference>
<feature type="binding site" evidence="5">
    <location>
        <position position="239"/>
    </location>
    <ligand>
        <name>Mn(2+)</name>
        <dbReference type="ChEBI" id="CHEBI:29035"/>
        <label>2</label>
    </ligand>
</feature>
<keyword evidence="3 5" id="KW-0369">Histidine metabolism</keyword>
<comment type="similarity">
    <text evidence="5 7">Belongs to the arginase family.</text>
</comment>
<feature type="binding site" evidence="5">
    <location>
        <position position="154"/>
    </location>
    <ligand>
        <name>Mn(2+)</name>
        <dbReference type="ChEBI" id="CHEBI:29035"/>
        <label>2</label>
    </ligand>
</feature>
<comment type="catalytic activity">
    <reaction evidence="5">
        <text>N-formimidoyl-L-glutamate + H2O = formamide + L-glutamate</text>
        <dbReference type="Rhea" id="RHEA:22492"/>
        <dbReference type="ChEBI" id="CHEBI:15377"/>
        <dbReference type="ChEBI" id="CHEBI:16397"/>
        <dbReference type="ChEBI" id="CHEBI:29985"/>
        <dbReference type="ChEBI" id="CHEBI:58928"/>
        <dbReference type="EC" id="3.5.3.8"/>
    </reaction>
</comment>
<keyword evidence="9" id="KW-1185">Reference proteome</keyword>
<dbReference type="InterPro" id="IPR005923">
    <property type="entry name" value="HutG"/>
</dbReference>
<dbReference type="Gene3D" id="3.40.800.10">
    <property type="entry name" value="Ureohydrolase domain"/>
    <property type="match status" value="1"/>
</dbReference>
<feature type="binding site" evidence="5">
    <location>
        <position position="239"/>
    </location>
    <ligand>
        <name>Mn(2+)</name>
        <dbReference type="ChEBI" id="CHEBI:29035"/>
        <label>1</label>
    </ligand>
</feature>
<comment type="cofactor">
    <cofactor evidence="5">
        <name>Mn(2+)</name>
        <dbReference type="ChEBI" id="CHEBI:29035"/>
    </cofactor>
    <text evidence="5">Binds 2 manganese ions per subunit.</text>
</comment>